<keyword evidence="3" id="KW-1185">Reference proteome</keyword>
<comment type="caution">
    <text evidence="2">The sequence shown here is derived from an EMBL/GenBank/DDBJ whole genome shotgun (WGS) entry which is preliminary data.</text>
</comment>
<evidence type="ECO:0000313" key="2">
    <source>
        <dbReference type="EMBL" id="CAK0844881.1"/>
    </source>
</evidence>
<protein>
    <submittedName>
        <fullName evidence="2">Uncharacterized protein</fullName>
    </submittedName>
</protein>
<proteinExistence type="predicted"/>
<feature type="compositionally biased region" description="Basic and acidic residues" evidence="1">
    <location>
        <begin position="193"/>
        <end position="202"/>
    </location>
</feature>
<reference evidence="2" key="1">
    <citation type="submission" date="2023-10" db="EMBL/GenBank/DDBJ databases">
        <authorList>
            <person name="Chen Y."/>
            <person name="Shah S."/>
            <person name="Dougan E. K."/>
            <person name="Thang M."/>
            <person name="Chan C."/>
        </authorList>
    </citation>
    <scope>NUCLEOTIDE SEQUENCE [LARGE SCALE GENOMIC DNA]</scope>
</reference>
<evidence type="ECO:0000313" key="3">
    <source>
        <dbReference type="Proteomes" id="UP001189429"/>
    </source>
</evidence>
<dbReference type="Proteomes" id="UP001189429">
    <property type="component" value="Unassembled WGS sequence"/>
</dbReference>
<accession>A0ABN9TGB7</accession>
<organism evidence="2 3">
    <name type="scientific">Prorocentrum cordatum</name>
    <dbReference type="NCBI Taxonomy" id="2364126"/>
    <lineage>
        <taxon>Eukaryota</taxon>
        <taxon>Sar</taxon>
        <taxon>Alveolata</taxon>
        <taxon>Dinophyceae</taxon>
        <taxon>Prorocentrales</taxon>
        <taxon>Prorocentraceae</taxon>
        <taxon>Prorocentrum</taxon>
    </lineage>
</organism>
<dbReference type="EMBL" id="CAUYUJ010014701">
    <property type="protein sequence ID" value="CAK0844881.1"/>
    <property type="molecule type" value="Genomic_DNA"/>
</dbReference>
<feature type="non-terminal residue" evidence="2">
    <location>
        <position position="1"/>
    </location>
</feature>
<feature type="non-terminal residue" evidence="2">
    <location>
        <position position="202"/>
    </location>
</feature>
<gene>
    <name evidence="2" type="ORF">PCOR1329_LOCUS38855</name>
</gene>
<feature type="region of interest" description="Disordered" evidence="1">
    <location>
        <begin position="177"/>
        <end position="202"/>
    </location>
</feature>
<sequence>GGSPPLYTGLGFRQRVTGTPLLQPLLRVQTRALCTSRCASKRAGHHRSAAPARDRSRETMAAALPDSGPAGRLALLEVEDAATTPAQAQPDRTGVGQPGFVQKARAPMATEEFERILSDEREHWLGRCLQEVRAVMARGKEEAAEALLRERLASAGEARALREQLREELREELRERLGAAGAAGAEAAAHGAALREESARTA</sequence>
<evidence type="ECO:0000256" key="1">
    <source>
        <dbReference type="SAM" id="MobiDB-lite"/>
    </source>
</evidence>
<feature type="compositionally biased region" description="Low complexity" evidence="1">
    <location>
        <begin position="178"/>
        <end position="192"/>
    </location>
</feature>
<name>A0ABN9TGB7_9DINO</name>